<organism evidence="1 2">
    <name type="scientific">Psophocarpus tetragonolobus</name>
    <name type="common">Winged bean</name>
    <name type="synonym">Dolichos tetragonolobus</name>
    <dbReference type="NCBI Taxonomy" id="3891"/>
    <lineage>
        <taxon>Eukaryota</taxon>
        <taxon>Viridiplantae</taxon>
        <taxon>Streptophyta</taxon>
        <taxon>Embryophyta</taxon>
        <taxon>Tracheophyta</taxon>
        <taxon>Spermatophyta</taxon>
        <taxon>Magnoliopsida</taxon>
        <taxon>eudicotyledons</taxon>
        <taxon>Gunneridae</taxon>
        <taxon>Pentapetalae</taxon>
        <taxon>rosids</taxon>
        <taxon>fabids</taxon>
        <taxon>Fabales</taxon>
        <taxon>Fabaceae</taxon>
        <taxon>Papilionoideae</taxon>
        <taxon>50 kb inversion clade</taxon>
        <taxon>NPAAA clade</taxon>
        <taxon>indigoferoid/millettioid clade</taxon>
        <taxon>Phaseoleae</taxon>
        <taxon>Psophocarpus</taxon>
    </lineage>
</organism>
<protein>
    <submittedName>
        <fullName evidence="1">Uncharacterized protein</fullName>
    </submittedName>
</protein>
<name>A0AAN9XLF7_PSOTE</name>
<gene>
    <name evidence="1" type="ORF">VNO78_18001</name>
</gene>
<keyword evidence="2" id="KW-1185">Reference proteome</keyword>
<evidence type="ECO:0000313" key="1">
    <source>
        <dbReference type="EMBL" id="KAK7396840.1"/>
    </source>
</evidence>
<dbReference type="Proteomes" id="UP001386955">
    <property type="component" value="Unassembled WGS sequence"/>
</dbReference>
<comment type="caution">
    <text evidence="1">The sequence shown here is derived from an EMBL/GenBank/DDBJ whole genome shotgun (WGS) entry which is preliminary data.</text>
</comment>
<evidence type="ECO:0000313" key="2">
    <source>
        <dbReference type="Proteomes" id="UP001386955"/>
    </source>
</evidence>
<proteinExistence type="predicted"/>
<accession>A0AAN9XLF7</accession>
<dbReference type="AlphaFoldDB" id="A0AAN9XLF7"/>
<reference evidence="1 2" key="1">
    <citation type="submission" date="2024-01" db="EMBL/GenBank/DDBJ databases">
        <title>The genomes of 5 underutilized Papilionoideae crops provide insights into root nodulation and disease resistanc.</title>
        <authorList>
            <person name="Jiang F."/>
        </authorList>
    </citation>
    <scope>NUCLEOTIDE SEQUENCE [LARGE SCALE GENOMIC DNA]</scope>
    <source>
        <strain evidence="1">DUOXIRENSHENG_FW03</strain>
        <tissue evidence="1">Leaves</tissue>
    </source>
</reference>
<dbReference type="EMBL" id="JAYMYS010000004">
    <property type="protein sequence ID" value="KAK7396840.1"/>
    <property type="molecule type" value="Genomic_DNA"/>
</dbReference>
<sequence>MCHSVVRVLKPLKGRVTASHECLLYFVTLHFCAFSNRVVSLSLHSSASIKFVVPGGGAHFPSFSYLAFLSSRHKFSPCCVKSLHLMECCVNLAYMGLCMTPQGDEEAFFLCYEILIEKIGVRFPLSDFGKEVIRRTTSIQGASSVVKPTIDVRGSPKSKCWPIELKNTDVGKIGDQEDADFEHNALIKTHLLKKDDEEDLYKHNLINLFKGQETIVNQLIVMSAISEDLV</sequence>